<accession>A0ACC3DTS4</accession>
<comment type="caution">
    <text evidence="1">The sequence shown here is derived from an EMBL/GenBank/DDBJ whole genome shotgun (WGS) entry which is preliminary data.</text>
</comment>
<dbReference type="Proteomes" id="UP001186974">
    <property type="component" value="Unassembled WGS sequence"/>
</dbReference>
<reference evidence="1" key="1">
    <citation type="submission" date="2024-09" db="EMBL/GenBank/DDBJ databases">
        <title>Black Yeasts Isolated from many extreme environments.</title>
        <authorList>
            <person name="Coleine C."/>
            <person name="Stajich J.E."/>
            <person name="Selbmann L."/>
        </authorList>
    </citation>
    <scope>NUCLEOTIDE SEQUENCE</scope>
    <source>
        <strain evidence="1">CCFEE 5737</strain>
    </source>
</reference>
<keyword evidence="2" id="KW-1185">Reference proteome</keyword>
<sequence>MSRLLSFFTLVTAAIAGSVTYDWDIGWTTAAPDGFSRPVIGINGQWPIPVLECNVGDTVTVNMKNSLGNQNTGIHFHGMTQSGTPQMDGTSMVAQCPVPPGASFTQTFQSLPAGTHWYHSHNKGQYPDGLRAPMIVHDPSYENSLGVDKQFVLTVSDWYHEQTPSIIHKMLTTSFGPQPGVDASLMNDKQSDTFEIQAGKKYLFRIISMSALLAHDLEFEGHDMQITALDGIPCEPYTASAITLAAGQRYDVVITAKSNPSKNYAIFSKMVGTGLSNIGTLSYSSKYGNAKRPSDSPSVSLNDLNIKPKDAQSIIGPVDHRIYMEVKYTDRSVIGRRIGMNETYVSQEVPTLYTALTTGEDAMSPEVYGEATNPSVIKSNEVVEIVLRNRDGWAHPMHLHGHQFQVVARGSGDYTGDESKLPRVPMKRDTVATVPNGHLVIRFRADSPGVWPFHCHMEWHVETGMIATIIEAPDKLQASGIKIPEQHLDICHQQNIKTEGNCGGNTEDHFDLSKCHTKPDPNETWGALIDPPKDAPIDPPKNAPNGPSKNAPNGPSKNAPNGPSNNAPNGPSENAPNYRYGRVGRPRVHPSQQRKHDR</sequence>
<protein>
    <submittedName>
        <fullName evidence="1">Uncharacterized protein</fullName>
    </submittedName>
</protein>
<evidence type="ECO:0000313" key="1">
    <source>
        <dbReference type="EMBL" id="KAK3080138.1"/>
    </source>
</evidence>
<dbReference type="EMBL" id="JAWDJW010000716">
    <property type="protein sequence ID" value="KAK3080138.1"/>
    <property type="molecule type" value="Genomic_DNA"/>
</dbReference>
<organism evidence="1 2">
    <name type="scientific">Coniosporium uncinatum</name>
    <dbReference type="NCBI Taxonomy" id="93489"/>
    <lineage>
        <taxon>Eukaryota</taxon>
        <taxon>Fungi</taxon>
        <taxon>Dikarya</taxon>
        <taxon>Ascomycota</taxon>
        <taxon>Pezizomycotina</taxon>
        <taxon>Dothideomycetes</taxon>
        <taxon>Dothideomycetes incertae sedis</taxon>
        <taxon>Coniosporium</taxon>
    </lineage>
</organism>
<gene>
    <name evidence="1" type="ORF">LTS18_003014</name>
</gene>
<evidence type="ECO:0000313" key="2">
    <source>
        <dbReference type="Proteomes" id="UP001186974"/>
    </source>
</evidence>
<proteinExistence type="predicted"/>
<name>A0ACC3DTS4_9PEZI</name>